<protein>
    <submittedName>
        <fullName evidence="2">Uncharacterized protein</fullName>
    </submittedName>
</protein>
<feature type="region of interest" description="Disordered" evidence="1">
    <location>
        <begin position="1"/>
        <end position="42"/>
    </location>
</feature>
<reference evidence="2 3" key="1">
    <citation type="journal article" date="2015" name="Genome Announc.">
        <title>Genome Sequence of Mushroom Soft-Rot Pathogen Janthinobacterium agaricidamnosum.</title>
        <authorList>
            <person name="Graupner K."/>
            <person name="Lackner G."/>
            <person name="Hertweck C."/>
        </authorList>
    </citation>
    <scope>NUCLEOTIDE SEQUENCE [LARGE SCALE GENOMIC DNA]</scope>
    <source>
        <strain evidence="3">NBRC 102515 / DSM 9628</strain>
    </source>
</reference>
<name>W0V4L3_9BURK</name>
<evidence type="ECO:0000313" key="3">
    <source>
        <dbReference type="Proteomes" id="UP000027604"/>
    </source>
</evidence>
<keyword evidence="3" id="KW-1185">Reference proteome</keyword>
<dbReference type="OrthoDB" id="4521980at2"/>
<proteinExistence type="predicted"/>
<dbReference type="Proteomes" id="UP000027604">
    <property type="component" value="Chromosome I"/>
</dbReference>
<dbReference type="HOGENOM" id="CLU_789369_0_0_4"/>
<feature type="compositionally biased region" description="Polar residues" evidence="1">
    <location>
        <begin position="1"/>
        <end position="17"/>
    </location>
</feature>
<dbReference type="RefSeq" id="WP_038491079.1">
    <property type="nucleotide sequence ID" value="NZ_BCTH01000004.1"/>
</dbReference>
<evidence type="ECO:0000313" key="2">
    <source>
        <dbReference type="EMBL" id="CDG82520.1"/>
    </source>
</evidence>
<dbReference type="PATRIC" id="fig|1349767.4.peg.3654"/>
<accession>W0V4L3</accession>
<sequence>MHSNNGIHGNYGHNTPPVNFPAGAYAPRTPQGNPAYPGASASHSLPPVPHAVYYRSPYAAAPTSHPMQASSASAHPEYAFYPAAPQAPAGHSHHSHYSQQSRHHHAAPIAAAPVGYSQSQSVAHTHGIGQAAGNSAADAMSAYLRAHEGQFNYEFGNYPHTEDWHRKAGFRKAIGNLPCKKGKDSTVLNCWGLVFYAQYQAGVLDKHQLRQRTADNRTQNRHLKGNDYTRATGHNLRRDLVAHAPLYEARHFNFNNVPEGSTVLFLQKHANGEILPSHAAVMLDHGQMGHLIQATASSFALSRPAIAHGKLEITDPHAVAQVAHEMMGHGSTLLVAHTNGPQSFVGENLGH</sequence>
<gene>
    <name evidence="2" type="ORF">GJA_1884</name>
</gene>
<evidence type="ECO:0000256" key="1">
    <source>
        <dbReference type="SAM" id="MobiDB-lite"/>
    </source>
</evidence>
<feature type="region of interest" description="Disordered" evidence="1">
    <location>
        <begin position="83"/>
        <end position="106"/>
    </location>
</feature>
<feature type="compositionally biased region" description="Basic residues" evidence="1">
    <location>
        <begin position="91"/>
        <end position="106"/>
    </location>
</feature>
<dbReference type="EMBL" id="HG322949">
    <property type="protein sequence ID" value="CDG82520.1"/>
    <property type="molecule type" value="Genomic_DNA"/>
</dbReference>
<organism evidence="2 3">
    <name type="scientific">Janthinobacterium agaricidamnosum NBRC 102515 = DSM 9628</name>
    <dbReference type="NCBI Taxonomy" id="1349767"/>
    <lineage>
        <taxon>Bacteria</taxon>
        <taxon>Pseudomonadati</taxon>
        <taxon>Pseudomonadota</taxon>
        <taxon>Betaproteobacteria</taxon>
        <taxon>Burkholderiales</taxon>
        <taxon>Oxalobacteraceae</taxon>
        <taxon>Janthinobacterium</taxon>
    </lineage>
</organism>
<dbReference type="AlphaFoldDB" id="W0V4L3"/>
<dbReference type="KEGG" id="jag:GJA_1884"/>